<dbReference type="Gene3D" id="1.10.510.10">
    <property type="entry name" value="Transferase(Phosphotransferase) domain 1"/>
    <property type="match status" value="1"/>
</dbReference>
<dbReference type="SUPFAM" id="SSF56112">
    <property type="entry name" value="Protein kinase-like (PK-like)"/>
    <property type="match status" value="1"/>
</dbReference>
<dbReference type="GO" id="GO:0004672">
    <property type="term" value="F:protein kinase activity"/>
    <property type="evidence" value="ECO:0007669"/>
    <property type="project" value="InterPro"/>
</dbReference>
<evidence type="ECO:0000259" key="2">
    <source>
        <dbReference type="PROSITE" id="PS50011"/>
    </source>
</evidence>
<dbReference type="PROSITE" id="PS50011">
    <property type="entry name" value="PROTEIN_KINASE_DOM"/>
    <property type="match status" value="1"/>
</dbReference>
<dbReference type="Proteomes" id="UP000734854">
    <property type="component" value="Unassembled WGS sequence"/>
</dbReference>
<feature type="transmembrane region" description="Helical" evidence="1">
    <location>
        <begin position="12"/>
        <end position="32"/>
    </location>
</feature>
<keyword evidence="1" id="KW-1133">Transmembrane helix</keyword>
<comment type="caution">
    <text evidence="3">The sequence shown here is derived from an EMBL/GenBank/DDBJ whole genome shotgun (WGS) entry which is preliminary data.</text>
</comment>
<keyword evidence="1" id="KW-0812">Transmembrane</keyword>
<dbReference type="PANTHER" id="PTHR48008">
    <property type="entry name" value="LEUCINE-RICH REPEAT RECEPTOR-LIKE PROTEIN KINASE IMK3-RELATED"/>
    <property type="match status" value="1"/>
</dbReference>
<proteinExistence type="predicted"/>
<dbReference type="InterPro" id="IPR011009">
    <property type="entry name" value="Kinase-like_dom_sf"/>
</dbReference>
<dbReference type="InterPro" id="IPR052451">
    <property type="entry name" value="Ser/Thr_kinase-like"/>
</dbReference>
<dbReference type="PROSITE" id="PS51257">
    <property type="entry name" value="PROKAR_LIPOPROTEIN"/>
    <property type="match status" value="1"/>
</dbReference>
<dbReference type="EMBL" id="JACMSC010000013">
    <property type="protein sequence ID" value="KAG6492899.1"/>
    <property type="molecule type" value="Genomic_DNA"/>
</dbReference>
<dbReference type="PANTHER" id="PTHR48008:SF13">
    <property type="entry name" value="PROTEIN KINASE SUPERFAMILY PROTEIN"/>
    <property type="match status" value="1"/>
</dbReference>
<keyword evidence="4" id="KW-1185">Reference proteome</keyword>
<reference evidence="3 4" key="1">
    <citation type="submission" date="2020-08" db="EMBL/GenBank/DDBJ databases">
        <title>Plant Genome Project.</title>
        <authorList>
            <person name="Zhang R.-G."/>
        </authorList>
    </citation>
    <scope>NUCLEOTIDE SEQUENCE [LARGE SCALE GENOMIC DNA]</scope>
    <source>
        <tissue evidence="3">Rhizome</tissue>
    </source>
</reference>
<organism evidence="3 4">
    <name type="scientific">Zingiber officinale</name>
    <name type="common">Ginger</name>
    <name type="synonym">Amomum zingiber</name>
    <dbReference type="NCBI Taxonomy" id="94328"/>
    <lineage>
        <taxon>Eukaryota</taxon>
        <taxon>Viridiplantae</taxon>
        <taxon>Streptophyta</taxon>
        <taxon>Embryophyta</taxon>
        <taxon>Tracheophyta</taxon>
        <taxon>Spermatophyta</taxon>
        <taxon>Magnoliopsida</taxon>
        <taxon>Liliopsida</taxon>
        <taxon>Zingiberales</taxon>
        <taxon>Zingiberaceae</taxon>
        <taxon>Zingiber</taxon>
    </lineage>
</organism>
<evidence type="ECO:0000313" key="4">
    <source>
        <dbReference type="Proteomes" id="UP000734854"/>
    </source>
</evidence>
<dbReference type="GO" id="GO:0005524">
    <property type="term" value="F:ATP binding"/>
    <property type="evidence" value="ECO:0007669"/>
    <property type="project" value="InterPro"/>
</dbReference>
<evidence type="ECO:0000256" key="1">
    <source>
        <dbReference type="SAM" id="Phobius"/>
    </source>
</evidence>
<protein>
    <recommendedName>
        <fullName evidence="2">Protein kinase domain-containing protein</fullName>
    </recommendedName>
</protein>
<sequence>MGKHHGHGLQLLMAFACAFLGLLLFYVFCFYFRRRAAPKGRSLEDAASGAEAEEALIRFAGGEDLTARDILDAPGEVVAKSSHATLYRAVLRRGDTPALLRFVQPDSAARTEDVLPAVRRLGAVRRHPNLVPLTAMYLGPRGEKLLVHPFYAAGNLAQFIREGVSEAHSWIIIFKLSCGIARGLDHLHNGHGKPVIHGNLKSNNVLLDVGLQPRLSDFGLHTIMNTATAQAMLDASAAQGYTAPELSKISDSSPATDIYSFGVVLLEMITRKDPLDNKFLQKDLHLPSSLRILVLEHKLSDVFSSKLQKESVHQNSTNEEGLLMLFQLAMACCSPSPNLRPDIKVVIKRLEDIVHCVSLGKSETDDCLKLYRGFEASCMFQNQKTCHNR</sequence>
<dbReference type="Pfam" id="PF07714">
    <property type="entry name" value="PK_Tyr_Ser-Thr"/>
    <property type="match status" value="1"/>
</dbReference>
<accession>A0A8J5FRH5</accession>
<dbReference type="InterPro" id="IPR000719">
    <property type="entry name" value="Prot_kinase_dom"/>
</dbReference>
<name>A0A8J5FRH5_ZINOF</name>
<dbReference type="InterPro" id="IPR001245">
    <property type="entry name" value="Ser-Thr/Tyr_kinase_cat_dom"/>
</dbReference>
<evidence type="ECO:0000313" key="3">
    <source>
        <dbReference type="EMBL" id="KAG6492899.1"/>
    </source>
</evidence>
<keyword evidence="1" id="KW-0472">Membrane</keyword>
<dbReference type="AlphaFoldDB" id="A0A8J5FRH5"/>
<feature type="domain" description="Protein kinase" evidence="2">
    <location>
        <begin position="72"/>
        <end position="354"/>
    </location>
</feature>
<gene>
    <name evidence="3" type="ORF">ZIOFF_047869</name>
</gene>